<dbReference type="EMBL" id="JAWPAZ010000058">
    <property type="protein sequence ID" value="MDW2637202.1"/>
    <property type="molecule type" value="Genomic_DNA"/>
</dbReference>
<name>A0ABD5H9Q2_9ENTR</name>
<comment type="caution">
    <text evidence="1">The sequence shown here is derived from an EMBL/GenBank/DDBJ whole genome shotgun (WGS) entry which is preliminary data.</text>
</comment>
<dbReference type="RefSeq" id="WP_318061994.1">
    <property type="nucleotide sequence ID" value="NZ_JAWPAZ010000058.1"/>
</dbReference>
<accession>A0ABD5H9Q2</accession>
<organism evidence="1 2">
    <name type="scientific">Citrobacter portucalensis</name>
    <dbReference type="NCBI Taxonomy" id="1639133"/>
    <lineage>
        <taxon>Bacteria</taxon>
        <taxon>Pseudomonadati</taxon>
        <taxon>Pseudomonadota</taxon>
        <taxon>Gammaproteobacteria</taxon>
        <taxon>Enterobacterales</taxon>
        <taxon>Enterobacteriaceae</taxon>
        <taxon>Citrobacter</taxon>
        <taxon>Citrobacter freundii complex</taxon>
    </lineage>
</organism>
<evidence type="ECO:0000313" key="2">
    <source>
        <dbReference type="Proteomes" id="UP001269984"/>
    </source>
</evidence>
<sequence length="69" mass="7223">ASGIVDCGYCVKPFCRQICVLAPYPAYGSVQIVGLISVAPSGIVDCGYCVKPFCRQICALAPYPAYGSV</sequence>
<feature type="non-terminal residue" evidence="1">
    <location>
        <position position="1"/>
    </location>
</feature>
<dbReference type="Proteomes" id="UP001269984">
    <property type="component" value="Unassembled WGS sequence"/>
</dbReference>
<proteinExistence type="predicted"/>
<reference evidence="1 2" key="1">
    <citation type="submission" date="2023-10" db="EMBL/GenBank/DDBJ databases">
        <title>Fecal carriage and genetic characteristics of carbapenem-resistant Enterobacterales among healthy adults from four provinces of China.</title>
        <authorList>
            <person name="Li Y."/>
            <person name="Zhang R."/>
        </authorList>
    </citation>
    <scope>NUCLEOTIDE SEQUENCE [LARGE SCALE GENOMIC DNA]</scope>
    <source>
        <strain evidence="1 2">HN-71</strain>
    </source>
</reference>
<protein>
    <submittedName>
        <fullName evidence="1">Uncharacterized protein</fullName>
    </submittedName>
</protein>
<evidence type="ECO:0000313" key="1">
    <source>
        <dbReference type="EMBL" id="MDW2637202.1"/>
    </source>
</evidence>
<feature type="non-terminal residue" evidence="1">
    <location>
        <position position="69"/>
    </location>
</feature>
<dbReference type="AlphaFoldDB" id="A0ABD5H9Q2"/>
<gene>
    <name evidence="1" type="ORF">RYZ90_25630</name>
</gene>